<feature type="region of interest" description="Disordered" evidence="1">
    <location>
        <begin position="35"/>
        <end position="54"/>
    </location>
</feature>
<organism evidence="2 3">
    <name type="scientific">Hyphomicrobium sulfonivorans</name>
    <dbReference type="NCBI Taxonomy" id="121290"/>
    <lineage>
        <taxon>Bacteria</taxon>
        <taxon>Pseudomonadati</taxon>
        <taxon>Pseudomonadota</taxon>
        <taxon>Alphaproteobacteria</taxon>
        <taxon>Hyphomicrobiales</taxon>
        <taxon>Hyphomicrobiaceae</taxon>
        <taxon>Hyphomicrobium</taxon>
    </lineage>
</organism>
<dbReference type="STRING" id="121290.APY04_1866"/>
<proteinExistence type="predicted"/>
<feature type="compositionally biased region" description="Basic and acidic residues" evidence="1">
    <location>
        <begin position="314"/>
        <end position="329"/>
    </location>
</feature>
<feature type="region of interest" description="Disordered" evidence="1">
    <location>
        <begin position="302"/>
        <end position="329"/>
    </location>
</feature>
<dbReference type="RefSeq" id="WP_068461827.1">
    <property type="nucleotide sequence ID" value="NZ_LMTR01000063.1"/>
</dbReference>
<dbReference type="AlphaFoldDB" id="A0A109BF05"/>
<keyword evidence="3" id="KW-1185">Reference proteome</keyword>
<dbReference type="EMBL" id="LMTR01000063">
    <property type="protein sequence ID" value="KWT67507.1"/>
    <property type="molecule type" value="Genomic_DNA"/>
</dbReference>
<gene>
    <name evidence="2" type="ORF">APY04_1866</name>
</gene>
<evidence type="ECO:0000313" key="2">
    <source>
        <dbReference type="EMBL" id="KWT67507.1"/>
    </source>
</evidence>
<dbReference type="Proteomes" id="UP000059074">
    <property type="component" value="Unassembled WGS sequence"/>
</dbReference>
<evidence type="ECO:0000313" key="3">
    <source>
        <dbReference type="Proteomes" id="UP000059074"/>
    </source>
</evidence>
<sequence>MTNPKPGMFDDLIPAKPPRGVGMFDDLIPKKASWRDAPLVEDQPAAPKKARWQDAPLVEDAVSAAPKEDEGGSFAGWLVDKATNAIPGKHLVSAAYQVAPEVVGGVGQWIKGQARAAASGATLGFSDRAEAAVTSALTDATYDDELARIRKAQDDHREDWPLTSIGAELVGGIAMPAGPALRGAKYVGDRVRTGLRASGYGHTAAKVGGGVAGSAAAGGGFGAVAGIGHTEDLTDKGGVVADAAIGGLTGAALGPALEYGGAGIWNLAKEGGKFARDAGGRVAEAFGGDATNAAVRKLADVSERRGKATLPGQSREDTRRSGSDFAKGLRESGGRNLAIADREVEALVAGLAARADMPDAPFSGFADRHLRGQTERVAGEVAETLAGRPVSARALADALDDNATTAFNPKYDAQRNERPVRVTGLRQLADDNVDLPQFLNEARKEAIGHGHLTRAEADTVFRDGKLLTNNLPTSMLEPLRRRLGEAATAGDRTASGLKRQLDAAIGKTKRGDGVLKLSSEHRQAFAEREGGEAGRSLWGTTGTTRDEAMRGFASMNPGQQDAFRDSAAAGVQSRMLADKGTFSKPRDFLDSAENRSAMDELFGSRAVDARRIIEREGRAYDVAGHLIGARQGSEGQKVADVIDHGLKTGVQWRFTRSAATLSLLERLKSQITKQRSAAIADLALSPSDEPARRVYAELLHREAVAARAPETRRQIGAYGQALANALGAYR</sequence>
<name>A0A109BF05_HYPSL</name>
<dbReference type="PATRIC" id="fig|121290.4.peg.1253"/>
<protein>
    <submittedName>
        <fullName evidence="2">Uncharacterized protein</fullName>
    </submittedName>
</protein>
<reference evidence="2 3" key="1">
    <citation type="submission" date="2015-10" db="EMBL/GenBank/DDBJ databases">
        <title>Transcriptomic analysis of a linuron degrading triple-species bacterial consortium.</title>
        <authorList>
            <person name="Albers P."/>
        </authorList>
    </citation>
    <scope>NUCLEOTIDE SEQUENCE [LARGE SCALE GENOMIC DNA]</scope>
    <source>
        <strain evidence="2 3">WDL6</strain>
    </source>
</reference>
<comment type="caution">
    <text evidence="2">The sequence shown here is derived from an EMBL/GenBank/DDBJ whole genome shotgun (WGS) entry which is preliminary data.</text>
</comment>
<evidence type="ECO:0000256" key="1">
    <source>
        <dbReference type="SAM" id="MobiDB-lite"/>
    </source>
</evidence>
<accession>A0A109BF05</accession>